<keyword evidence="3" id="KW-1185">Reference proteome</keyword>
<dbReference type="RefSeq" id="WP_093080159.1">
    <property type="nucleotide sequence ID" value="NZ_FNBE01000005.1"/>
</dbReference>
<accession>A0A1G7L858</accession>
<evidence type="ECO:0000313" key="3">
    <source>
        <dbReference type="Proteomes" id="UP000198967"/>
    </source>
</evidence>
<dbReference type="STRING" id="366584.SAMN05216377_10514"/>
<name>A0A1G7L858_PSEOR</name>
<dbReference type="InterPro" id="IPR004401">
    <property type="entry name" value="YbaB/EbfC"/>
</dbReference>
<keyword evidence="1" id="KW-0175">Coiled coil</keyword>
<dbReference type="EMBL" id="FNBE01000005">
    <property type="protein sequence ID" value="SDF45707.1"/>
    <property type="molecule type" value="Genomic_DNA"/>
</dbReference>
<gene>
    <name evidence="2" type="ORF">SAMN05216377_10514</name>
</gene>
<dbReference type="Proteomes" id="UP000198967">
    <property type="component" value="Unassembled WGS sequence"/>
</dbReference>
<dbReference type="GO" id="GO:0003677">
    <property type="term" value="F:DNA binding"/>
    <property type="evidence" value="ECO:0007669"/>
    <property type="project" value="UniProtKB-KW"/>
</dbReference>
<dbReference type="AlphaFoldDB" id="A0A1G7L858"/>
<sequence>MTTDGRAWLADYRNRLDELRERAARVQLEITTLTATVTSRDGAVSATVDHTGALSGLSFGPAAESVPRERLGMLVVQATADAAAEVARRAARALDPLLDR</sequence>
<dbReference type="SUPFAM" id="SSF82607">
    <property type="entry name" value="YbaB-like"/>
    <property type="match status" value="1"/>
</dbReference>
<evidence type="ECO:0000256" key="1">
    <source>
        <dbReference type="SAM" id="Coils"/>
    </source>
</evidence>
<dbReference type="Gene3D" id="3.30.1310.10">
    <property type="entry name" value="Nucleoid-associated protein YbaB-like domain"/>
    <property type="match status" value="1"/>
</dbReference>
<dbReference type="InterPro" id="IPR036894">
    <property type="entry name" value="YbaB-like_sf"/>
</dbReference>
<proteinExistence type="predicted"/>
<organism evidence="2 3">
    <name type="scientific">Pseudonocardia oroxyli</name>
    <dbReference type="NCBI Taxonomy" id="366584"/>
    <lineage>
        <taxon>Bacteria</taxon>
        <taxon>Bacillati</taxon>
        <taxon>Actinomycetota</taxon>
        <taxon>Actinomycetes</taxon>
        <taxon>Pseudonocardiales</taxon>
        <taxon>Pseudonocardiaceae</taxon>
        <taxon>Pseudonocardia</taxon>
    </lineage>
</organism>
<keyword evidence="2" id="KW-0238">DNA-binding</keyword>
<evidence type="ECO:0000313" key="2">
    <source>
        <dbReference type="EMBL" id="SDF45707.1"/>
    </source>
</evidence>
<protein>
    <submittedName>
        <fullName evidence="2">YbaB/EbfC DNA-binding family protein</fullName>
    </submittedName>
</protein>
<feature type="coiled-coil region" evidence="1">
    <location>
        <begin position="9"/>
        <end position="36"/>
    </location>
</feature>
<dbReference type="Pfam" id="PF02575">
    <property type="entry name" value="YbaB_DNA_bd"/>
    <property type="match status" value="1"/>
</dbReference>
<reference evidence="2 3" key="1">
    <citation type="submission" date="2016-10" db="EMBL/GenBank/DDBJ databases">
        <authorList>
            <person name="de Groot N.N."/>
        </authorList>
    </citation>
    <scope>NUCLEOTIDE SEQUENCE [LARGE SCALE GENOMIC DNA]</scope>
    <source>
        <strain evidence="2 3">CGMCC 4.3143</strain>
    </source>
</reference>